<sequence length="307" mass="34907">MPQKRYRVIKNSEVSKPLQARAVNVKVPTVESILKSSKPSYSQTSRSNGSPPRKQSKRVKKHDLKAKNRRSSTIFSSDDVELKLVSQNCFRNTSVSKRNPERLTENEEENSLKIEDFDQPPQSTSTPILGSSSYNSFQDLTSPHAPNAPYQMSPLLYSCNPVVHQYPYCYPQPYVYSQAMFTNDSPLQKKAYQDHYKLSRNYVHPTAGFPQYRTQENKDVHPQIQMSYPLMSGYDNARVQYTTTEPIFLPMIEPNPRNLVGRDFSDSELQRHASQVNYLNAKRHVSSGNSSYKSSGGDATYQGSAKS</sequence>
<feature type="compositionally biased region" description="Low complexity" evidence="1">
    <location>
        <begin position="286"/>
        <end position="297"/>
    </location>
</feature>
<feature type="region of interest" description="Disordered" evidence="1">
    <location>
        <begin position="96"/>
        <end position="125"/>
    </location>
</feature>
<reference evidence="2 3" key="1">
    <citation type="submission" date="2020-07" db="EMBL/GenBank/DDBJ databases">
        <title>The yeast mating-type switching endonuclease HO is a domesticated member of an unorthodox homing genetic element family.</title>
        <authorList>
            <person name="Coughlan A.Y."/>
            <person name="Lombardi L."/>
            <person name="Braun-Galleani S."/>
            <person name="Martos A.R."/>
            <person name="Galeote V."/>
            <person name="Bigey F."/>
            <person name="Dequin S."/>
            <person name="Byrne K.P."/>
            <person name="Wolfe K.H."/>
        </authorList>
    </citation>
    <scope>NUCLEOTIDE SEQUENCE [LARGE SCALE GENOMIC DNA]</scope>
    <source>
        <strain evidence="2 3">NRRL Y-6702</strain>
    </source>
</reference>
<dbReference type="KEGG" id="zmk:HG535_0D05670"/>
<accession>A0A7H9B2H3</accession>
<feature type="region of interest" description="Disordered" evidence="1">
    <location>
        <begin position="30"/>
        <end position="72"/>
    </location>
</feature>
<protein>
    <submittedName>
        <fullName evidence="2">Uncharacterized protein</fullName>
    </submittedName>
</protein>
<dbReference type="GeneID" id="59236581"/>
<dbReference type="RefSeq" id="XP_037144585.1">
    <property type="nucleotide sequence ID" value="XM_037288690.1"/>
</dbReference>
<keyword evidence="3" id="KW-1185">Reference proteome</keyword>
<proteinExistence type="predicted"/>
<evidence type="ECO:0000313" key="3">
    <source>
        <dbReference type="Proteomes" id="UP000509704"/>
    </source>
</evidence>
<feature type="region of interest" description="Disordered" evidence="1">
    <location>
        <begin position="281"/>
        <end position="307"/>
    </location>
</feature>
<evidence type="ECO:0000256" key="1">
    <source>
        <dbReference type="SAM" id="MobiDB-lite"/>
    </source>
</evidence>
<feature type="compositionally biased region" description="Polar residues" evidence="1">
    <location>
        <begin position="34"/>
        <end position="50"/>
    </location>
</feature>
<name>A0A7H9B2H3_ZYGMR</name>
<evidence type="ECO:0000313" key="2">
    <source>
        <dbReference type="EMBL" id="QLG72858.1"/>
    </source>
</evidence>
<dbReference type="AlphaFoldDB" id="A0A7H9B2H3"/>
<dbReference type="EMBL" id="CP058607">
    <property type="protein sequence ID" value="QLG72858.1"/>
    <property type="molecule type" value="Genomic_DNA"/>
</dbReference>
<organism evidence="2 3">
    <name type="scientific">Zygotorulaspora mrakii</name>
    <name type="common">Zygosaccharomyces mrakii</name>
    <dbReference type="NCBI Taxonomy" id="42260"/>
    <lineage>
        <taxon>Eukaryota</taxon>
        <taxon>Fungi</taxon>
        <taxon>Dikarya</taxon>
        <taxon>Ascomycota</taxon>
        <taxon>Saccharomycotina</taxon>
        <taxon>Saccharomycetes</taxon>
        <taxon>Saccharomycetales</taxon>
        <taxon>Saccharomycetaceae</taxon>
        <taxon>Zygotorulaspora</taxon>
    </lineage>
</organism>
<dbReference type="Proteomes" id="UP000509704">
    <property type="component" value="Chromosome 4"/>
</dbReference>
<feature type="compositionally biased region" description="Basic and acidic residues" evidence="1">
    <location>
        <begin position="98"/>
        <end position="116"/>
    </location>
</feature>
<gene>
    <name evidence="2" type="ORF">HG535_0D05670</name>
</gene>
<dbReference type="OrthoDB" id="4061949at2759"/>
<feature type="compositionally biased region" description="Basic residues" evidence="1">
    <location>
        <begin position="54"/>
        <end position="70"/>
    </location>
</feature>